<comment type="caution">
    <text evidence="1">The sequence shown here is derived from an EMBL/GenBank/DDBJ whole genome shotgun (WGS) entry which is preliminary data.</text>
</comment>
<dbReference type="Proteomes" id="UP000265618">
    <property type="component" value="Unassembled WGS sequence"/>
</dbReference>
<gene>
    <name evidence="1" type="ORF">KIPB_016859</name>
</gene>
<dbReference type="EMBL" id="BDIP01010718">
    <property type="protein sequence ID" value="GCA65325.1"/>
    <property type="molecule type" value="Genomic_DNA"/>
</dbReference>
<organism evidence="1 2">
    <name type="scientific">Kipferlia bialata</name>
    <dbReference type="NCBI Taxonomy" id="797122"/>
    <lineage>
        <taxon>Eukaryota</taxon>
        <taxon>Metamonada</taxon>
        <taxon>Carpediemonas-like organisms</taxon>
        <taxon>Kipferlia</taxon>
    </lineage>
</organism>
<evidence type="ECO:0000313" key="2">
    <source>
        <dbReference type="Proteomes" id="UP000265618"/>
    </source>
</evidence>
<evidence type="ECO:0000313" key="1">
    <source>
        <dbReference type="EMBL" id="GCA65325.1"/>
    </source>
</evidence>
<keyword evidence="2" id="KW-1185">Reference proteome</keyword>
<sequence>DLYRFVFGRIPLEKVAVVAHLYTLVYAENGLAEVEDQIQRILAAE</sequence>
<proteinExistence type="predicted"/>
<accession>A0A391NW38</accession>
<name>A0A391NW38_9EUKA</name>
<dbReference type="AlphaFoldDB" id="A0A391NW38"/>
<feature type="non-terminal residue" evidence="1">
    <location>
        <position position="45"/>
    </location>
</feature>
<protein>
    <submittedName>
        <fullName evidence="1">Uncharacterized protein</fullName>
    </submittedName>
</protein>
<reference evidence="1 2" key="1">
    <citation type="journal article" date="2018" name="PLoS ONE">
        <title>The draft genome of Kipferlia bialata reveals reductive genome evolution in fornicate parasites.</title>
        <authorList>
            <person name="Tanifuji G."/>
            <person name="Takabayashi S."/>
            <person name="Kume K."/>
            <person name="Takagi M."/>
            <person name="Nakayama T."/>
            <person name="Kamikawa R."/>
            <person name="Inagaki Y."/>
            <person name="Hashimoto T."/>
        </authorList>
    </citation>
    <scope>NUCLEOTIDE SEQUENCE [LARGE SCALE GENOMIC DNA]</scope>
    <source>
        <strain evidence="1">NY0173</strain>
    </source>
</reference>